<reference evidence="1" key="1">
    <citation type="submission" date="2022-11" db="UniProtKB">
        <authorList>
            <consortium name="EnsemblMetazoa"/>
        </authorList>
    </citation>
    <scope>IDENTIFICATION</scope>
</reference>
<evidence type="ECO:0000313" key="2">
    <source>
        <dbReference type="Proteomes" id="UP000887567"/>
    </source>
</evidence>
<dbReference type="EnsemblMetazoa" id="XM_028656662.1">
    <property type="protein sequence ID" value="XP_028512463.1"/>
    <property type="gene ID" value="LOC114574342"/>
</dbReference>
<dbReference type="KEGG" id="epa:114574342"/>
<protein>
    <submittedName>
        <fullName evidence="1">Uncharacterized protein</fullName>
    </submittedName>
</protein>
<dbReference type="AlphaFoldDB" id="A0A913YBV7"/>
<dbReference type="OrthoDB" id="5986272at2759"/>
<name>A0A913YBV7_EXADI</name>
<sequence length="129" mass="14140">MKAWKAKILGPISLSLENCNPKDLEDTSELLLFVSRADASDYGKYDIVRVKEIINCTVILHTSIKLVFSGSPCEIIAQRFPNFNKVTLTQSCTLTCNARLGVVGGVMAFRAVEVQVDSTSKIEMNGKGK</sequence>
<evidence type="ECO:0000313" key="1">
    <source>
        <dbReference type="EnsemblMetazoa" id="XP_028512463.1"/>
    </source>
</evidence>
<accession>A0A913YBV7</accession>
<keyword evidence="2" id="KW-1185">Reference proteome</keyword>
<organism evidence="1 2">
    <name type="scientific">Exaiptasia diaphana</name>
    <name type="common">Tropical sea anemone</name>
    <name type="synonym">Aiptasia pulchella</name>
    <dbReference type="NCBI Taxonomy" id="2652724"/>
    <lineage>
        <taxon>Eukaryota</taxon>
        <taxon>Metazoa</taxon>
        <taxon>Cnidaria</taxon>
        <taxon>Anthozoa</taxon>
        <taxon>Hexacorallia</taxon>
        <taxon>Actiniaria</taxon>
        <taxon>Aiptasiidae</taxon>
        <taxon>Exaiptasia</taxon>
    </lineage>
</organism>
<dbReference type="RefSeq" id="XP_028512463.1">
    <property type="nucleotide sequence ID" value="XM_028656662.1"/>
</dbReference>
<dbReference type="GeneID" id="114574342"/>
<dbReference type="Proteomes" id="UP000887567">
    <property type="component" value="Unplaced"/>
</dbReference>
<proteinExistence type="predicted"/>